<evidence type="ECO:0000313" key="2">
    <source>
        <dbReference type="Proteomes" id="UP001631969"/>
    </source>
</evidence>
<proteinExistence type="predicted"/>
<organism evidence="1 2">
    <name type="scientific">Paenibacillus mesotrionivorans</name>
    <dbReference type="NCBI Taxonomy" id="3160968"/>
    <lineage>
        <taxon>Bacteria</taxon>
        <taxon>Bacillati</taxon>
        <taxon>Bacillota</taxon>
        <taxon>Bacilli</taxon>
        <taxon>Bacillales</taxon>
        <taxon>Paenibacillaceae</taxon>
        <taxon>Paenibacillus</taxon>
    </lineage>
</organism>
<gene>
    <name evidence="1" type="ORF">ACI1P1_29515</name>
</gene>
<comment type="caution">
    <text evidence="1">The sequence shown here is derived from an EMBL/GenBank/DDBJ whole genome shotgun (WGS) entry which is preliminary data.</text>
</comment>
<dbReference type="EMBL" id="JBJURJ010000031">
    <property type="protein sequence ID" value="MFM9332441.1"/>
    <property type="molecule type" value="Genomic_DNA"/>
</dbReference>
<protein>
    <submittedName>
        <fullName evidence="1">Uncharacterized protein</fullName>
    </submittedName>
</protein>
<keyword evidence="2" id="KW-1185">Reference proteome</keyword>
<dbReference type="Proteomes" id="UP001631969">
    <property type="component" value="Unassembled WGS sequence"/>
</dbReference>
<evidence type="ECO:0000313" key="1">
    <source>
        <dbReference type="EMBL" id="MFM9332441.1"/>
    </source>
</evidence>
<name>A0ACC7P7W6_9BACL</name>
<accession>A0ACC7P7W6</accession>
<reference evidence="1" key="1">
    <citation type="submission" date="2024-12" db="EMBL/GenBank/DDBJ databases">
        <authorList>
            <person name="Wu N."/>
        </authorList>
    </citation>
    <scope>NUCLEOTIDE SEQUENCE</scope>
    <source>
        <strain evidence="1">P15</strain>
    </source>
</reference>
<sequence length="348" mass="38381">MRNLKQILQIAFTYMGTIVGAGFATGKEILLFFTRYGWVAVATIGIATVLFVWVGCKLMMIAHEIGAESYEDLNKELFGPKIGDAVSLFTLLTLFGVTSVMLAAAGSLFQEHMNLHVQVGLFLTVFLTYLLLNKGMAAILAVNSVVVPIMILFTAAIVWITLRSPGSGNWVTLQGDLPWHKAWFSPILYTSYNLAMAQAVLVPLGKTIHDKKVLYWGGIAGGVGIGLLLLACHYTLSAQMPGIIRYEIPMGHLIQPLGRVVQLLYVLVIFGEILTTFLSNVYGLGLQLKQRSGLRMAVLVPIILLGCYLISQIGFGRLLEVLYPLFGVVSLVWFVALIYRRRVWVRKA</sequence>